<protein>
    <submittedName>
        <fullName evidence="1">Uncharacterized protein</fullName>
    </submittedName>
</protein>
<name>A0AA38MK27_9CUCU</name>
<accession>A0AA38MK27</accession>
<gene>
    <name evidence="1" type="ORF">Zmor_010597</name>
</gene>
<organism evidence="1 2">
    <name type="scientific">Zophobas morio</name>
    <dbReference type="NCBI Taxonomy" id="2755281"/>
    <lineage>
        <taxon>Eukaryota</taxon>
        <taxon>Metazoa</taxon>
        <taxon>Ecdysozoa</taxon>
        <taxon>Arthropoda</taxon>
        <taxon>Hexapoda</taxon>
        <taxon>Insecta</taxon>
        <taxon>Pterygota</taxon>
        <taxon>Neoptera</taxon>
        <taxon>Endopterygota</taxon>
        <taxon>Coleoptera</taxon>
        <taxon>Polyphaga</taxon>
        <taxon>Cucujiformia</taxon>
        <taxon>Tenebrionidae</taxon>
        <taxon>Zophobas</taxon>
    </lineage>
</organism>
<comment type="caution">
    <text evidence="1">The sequence shown here is derived from an EMBL/GenBank/DDBJ whole genome shotgun (WGS) entry which is preliminary data.</text>
</comment>
<proteinExistence type="predicted"/>
<keyword evidence="2" id="KW-1185">Reference proteome</keyword>
<dbReference type="EMBL" id="JALNTZ010000003">
    <property type="protein sequence ID" value="KAJ3658882.1"/>
    <property type="molecule type" value="Genomic_DNA"/>
</dbReference>
<evidence type="ECO:0000313" key="1">
    <source>
        <dbReference type="EMBL" id="KAJ3658882.1"/>
    </source>
</evidence>
<evidence type="ECO:0000313" key="2">
    <source>
        <dbReference type="Proteomes" id="UP001168821"/>
    </source>
</evidence>
<sequence length="118" mass="13934">MGFSQKFLMPLTRRMATGHESSQFQDLMEMMRKIQEDTSQNKKELMTGMRNNLEVLKVEINTKMENLLEDKIRVQSEELVKVCEQRMAVLNERLTKEFSKLDHKLITVETELIKNSKL</sequence>
<reference evidence="1" key="1">
    <citation type="journal article" date="2023" name="G3 (Bethesda)">
        <title>Whole genome assemblies of Zophobas morio and Tenebrio molitor.</title>
        <authorList>
            <person name="Kaur S."/>
            <person name="Stinson S.A."/>
            <person name="diCenzo G.C."/>
        </authorList>
    </citation>
    <scope>NUCLEOTIDE SEQUENCE</scope>
    <source>
        <strain evidence="1">QUZm001</strain>
    </source>
</reference>
<dbReference type="Proteomes" id="UP001168821">
    <property type="component" value="Unassembled WGS sequence"/>
</dbReference>
<dbReference type="AlphaFoldDB" id="A0AA38MK27"/>